<comment type="caution">
    <text evidence="1">The sequence shown here is derived from an EMBL/GenBank/DDBJ whole genome shotgun (WGS) entry which is preliminary data.</text>
</comment>
<evidence type="ECO:0000313" key="2">
    <source>
        <dbReference type="Proteomes" id="UP000572907"/>
    </source>
</evidence>
<proteinExistence type="predicted"/>
<gene>
    <name evidence="1" type="ORF">FHS41_001798</name>
</gene>
<dbReference type="EMBL" id="JACHXE010000001">
    <property type="protein sequence ID" value="MBB3075329.1"/>
    <property type="molecule type" value="Genomic_DNA"/>
</dbReference>
<evidence type="ECO:0000313" key="1">
    <source>
        <dbReference type="EMBL" id="MBB3075329.1"/>
    </source>
</evidence>
<keyword evidence="2" id="KW-1185">Reference proteome</keyword>
<organism evidence="1 2">
    <name type="scientific">Streptomyces violarus</name>
    <dbReference type="NCBI Taxonomy" id="67380"/>
    <lineage>
        <taxon>Bacteria</taxon>
        <taxon>Bacillati</taxon>
        <taxon>Actinomycetota</taxon>
        <taxon>Actinomycetes</taxon>
        <taxon>Kitasatosporales</taxon>
        <taxon>Streptomycetaceae</taxon>
        <taxon>Streptomyces</taxon>
    </lineage>
</organism>
<reference evidence="1 2" key="1">
    <citation type="submission" date="2020-08" db="EMBL/GenBank/DDBJ databases">
        <title>Genomic Encyclopedia of Type Strains, Phase III (KMG-III): the genomes of soil and plant-associated and newly described type strains.</title>
        <authorList>
            <person name="Whitman W."/>
        </authorList>
    </citation>
    <scope>NUCLEOTIDE SEQUENCE [LARGE SCALE GENOMIC DNA]</scope>
    <source>
        <strain evidence="1 2">CECT 3237</strain>
    </source>
</reference>
<sequence length="54" mass="5369">MVVSGVLAPGVGPVIAGAEPEPALSKILQGGLGNKSALRADYVDELLQAVSRPG</sequence>
<protein>
    <submittedName>
        <fullName evidence="1">Uncharacterized protein</fullName>
    </submittedName>
</protein>
<name>A0A7W4ZMP4_9ACTN</name>
<dbReference type="Proteomes" id="UP000572907">
    <property type="component" value="Unassembled WGS sequence"/>
</dbReference>
<accession>A0A7W4ZMP4</accession>
<dbReference type="AlphaFoldDB" id="A0A7W4ZMP4"/>